<proteinExistence type="predicted"/>
<dbReference type="AlphaFoldDB" id="A0A2W5F5R8"/>
<name>A0A2W5F5R8_9BURK</name>
<reference evidence="1 2" key="1">
    <citation type="submission" date="2017-08" db="EMBL/GenBank/DDBJ databases">
        <title>Infants hospitalized years apart are colonized by the same room-sourced microbial strains.</title>
        <authorList>
            <person name="Brooks B."/>
            <person name="Olm M.R."/>
            <person name="Firek B.A."/>
            <person name="Baker R."/>
            <person name="Thomas B.C."/>
            <person name="Morowitz M.J."/>
            <person name="Banfield J.F."/>
        </authorList>
    </citation>
    <scope>NUCLEOTIDE SEQUENCE [LARGE SCALE GENOMIC DNA]</scope>
    <source>
        <strain evidence="1">S2_012_000_R2_81</strain>
    </source>
</reference>
<evidence type="ECO:0000313" key="2">
    <source>
        <dbReference type="Proteomes" id="UP000249633"/>
    </source>
</evidence>
<gene>
    <name evidence="1" type="ORF">DI603_23405</name>
</gene>
<dbReference type="Proteomes" id="UP000249633">
    <property type="component" value="Unassembled WGS sequence"/>
</dbReference>
<evidence type="ECO:0000313" key="1">
    <source>
        <dbReference type="EMBL" id="PZP26552.1"/>
    </source>
</evidence>
<sequence>MQMLAPLAFPSAPSVARMRQWAVLQVNDDDGSVVRLASGMTSETRVRLTSQIEQFEGGQALTKSGSIYTLEGPPATPEQFDAQRTRREALLAGRDAIDVTGEYVHGG</sequence>
<protein>
    <submittedName>
        <fullName evidence="1">Uncharacterized protein</fullName>
    </submittedName>
</protein>
<organism evidence="1 2">
    <name type="scientific">Roseateles depolymerans</name>
    <dbReference type="NCBI Taxonomy" id="76731"/>
    <lineage>
        <taxon>Bacteria</taxon>
        <taxon>Pseudomonadati</taxon>
        <taxon>Pseudomonadota</taxon>
        <taxon>Betaproteobacteria</taxon>
        <taxon>Burkholderiales</taxon>
        <taxon>Sphaerotilaceae</taxon>
        <taxon>Roseateles</taxon>
    </lineage>
</organism>
<accession>A0A2W5F5R8</accession>
<comment type="caution">
    <text evidence="1">The sequence shown here is derived from an EMBL/GenBank/DDBJ whole genome shotgun (WGS) entry which is preliminary data.</text>
</comment>
<dbReference type="EMBL" id="QFOD01000048">
    <property type="protein sequence ID" value="PZP26552.1"/>
    <property type="molecule type" value="Genomic_DNA"/>
</dbReference>